<proteinExistence type="predicted"/>
<dbReference type="AlphaFoldDB" id="W2T9G5"/>
<dbReference type="KEGG" id="nai:NECAME_10878"/>
<evidence type="ECO:0000313" key="2">
    <source>
        <dbReference type="Proteomes" id="UP000053676"/>
    </source>
</evidence>
<protein>
    <submittedName>
        <fullName evidence="1">Uncharacterized protein</fullName>
    </submittedName>
</protein>
<evidence type="ECO:0000313" key="1">
    <source>
        <dbReference type="EMBL" id="ETN77632.1"/>
    </source>
</evidence>
<dbReference type="Proteomes" id="UP000053676">
    <property type="component" value="Unassembled WGS sequence"/>
</dbReference>
<accession>W2T9G5</accession>
<keyword evidence="2" id="KW-1185">Reference proteome</keyword>
<gene>
    <name evidence="1" type="ORF">NECAME_10878</name>
</gene>
<organism evidence="1 2">
    <name type="scientific">Necator americanus</name>
    <name type="common">Human hookworm</name>
    <dbReference type="NCBI Taxonomy" id="51031"/>
    <lineage>
        <taxon>Eukaryota</taxon>
        <taxon>Metazoa</taxon>
        <taxon>Ecdysozoa</taxon>
        <taxon>Nematoda</taxon>
        <taxon>Chromadorea</taxon>
        <taxon>Rhabditida</taxon>
        <taxon>Rhabditina</taxon>
        <taxon>Rhabditomorpha</taxon>
        <taxon>Strongyloidea</taxon>
        <taxon>Ancylostomatidae</taxon>
        <taxon>Bunostominae</taxon>
        <taxon>Necator</taxon>
    </lineage>
</organism>
<dbReference type="EMBL" id="KI660158">
    <property type="protein sequence ID" value="ETN77632.1"/>
    <property type="molecule type" value="Genomic_DNA"/>
</dbReference>
<sequence length="81" mass="8806">MYAIELIGISGGANWGQSVSSDDRSCYGNGASSSDVVHHFLEEEIETASRPICQACPSTLRKSRGSIYNNFNRKLPHGCDL</sequence>
<name>W2T9G5_NECAM</name>
<reference evidence="2" key="1">
    <citation type="journal article" date="2014" name="Nat. Genet.">
        <title>Genome of the human hookworm Necator americanus.</title>
        <authorList>
            <person name="Tang Y.T."/>
            <person name="Gao X."/>
            <person name="Rosa B.A."/>
            <person name="Abubucker S."/>
            <person name="Hallsworth-Pepin K."/>
            <person name="Martin J."/>
            <person name="Tyagi R."/>
            <person name="Heizer E."/>
            <person name="Zhang X."/>
            <person name="Bhonagiri-Palsikar V."/>
            <person name="Minx P."/>
            <person name="Warren W.C."/>
            <person name="Wang Q."/>
            <person name="Zhan B."/>
            <person name="Hotez P.J."/>
            <person name="Sternberg P.W."/>
            <person name="Dougall A."/>
            <person name="Gaze S.T."/>
            <person name="Mulvenna J."/>
            <person name="Sotillo J."/>
            <person name="Ranganathan S."/>
            <person name="Rabelo E.M."/>
            <person name="Wilson R.K."/>
            <person name="Felgner P.L."/>
            <person name="Bethony J."/>
            <person name="Hawdon J.M."/>
            <person name="Gasser R.B."/>
            <person name="Loukas A."/>
            <person name="Mitreva M."/>
        </authorList>
    </citation>
    <scope>NUCLEOTIDE SEQUENCE [LARGE SCALE GENOMIC DNA]</scope>
</reference>